<dbReference type="Proteomes" id="UP001055072">
    <property type="component" value="Unassembled WGS sequence"/>
</dbReference>
<name>A0ACB8TR18_9APHY</name>
<proteinExistence type="predicted"/>
<reference evidence="1" key="1">
    <citation type="journal article" date="2021" name="Environ. Microbiol.">
        <title>Gene family expansions and transcriptome signatures uncover fungal adaptations to wood decay.</title>
        <authorList>
            <person name="Hage H."/>
            <person name="Miyauchi S."/>
            <person name="Viragh M."/>
            <person name="Drula E."/>
            <person name="Min B."/>
            <person name="Chaduli D."/>
            <person name="Navarro D."/>
            <person name="Favel A."/>
            <person name="Norest M."/>
            <person name="Lesage-Meessen L."/>
            <person name="Balint B."/>
            <person name="Merenyi Z."/>
            <person name="de Eugenio L."/>
            <person name="Morin E."/>
            <person name="Martinez A.T."/>
            <person name="Baldrian P."/>
            <person name="Stursova M."/>
            <person name="Martinez M.J."/>
            <person name="Novotny C."/>
            <person name="Magnuson J.K."/>
            <person name="Spatafora J.W."/>
            <person name="Maurice S."/>
            <person name="Pangilinan J."/>
            <person name="Andreopoulos W."/>
            <person name="LaButti K."/>
            <person name="Hundley H."/>
            <person name="Na H."/>
            <person name="Kuo A."/>
            <person name="Barry K."/>
            <person name="Lipzen A."/>
            <person name="Henrissat B."/>
            <person name="Riley R."/>
            <person name="Ahrendt S."/>
            <person name="Nagy L.G."/>
            <person name="Grigoriev I.V."/>
            <person name="Martin F."/>
            <person name="Rosso M.N."/>
        </authorList>
    </citation>
    <scope>NUCLEOTIDE SEQUENCE</scope>
    <source>
        <strain evidence="1">CBS 384.51</strain>
    </source>
</reference>
<evidence type="ECO:0000313" key="2">
    <source>
        <dbReference type="Proteomes" id="UP001055072"/>
    </source>
</evidence>
<sequence>MFFSKSLAVVATLALGAISSVVARPAPLETSNVLARCGCNSPAGIITGVTTSIQVYTGQLRGLAATEVTVDAVVPIVSEITNVLVGATTKINGLLGKDADIILADADGSAQVTAVVVAQLIAALCAEIFGAIGVIVNLGGVVGISAIISIFVSLGEVLGVFCGSCFSIFAGVGLDVKVALSPLLGGDILAVVARLNLSVLQVALGLRL</sequence>
<organism evidence="1 2">
    <name type="scientific">Irpex rosettiformis</name>
    <dbReference type="NCBI Taxonomy" id="378272"/>
    <lineage>
        <taxon>Eukaryota</taxon>
        <taxon>Fungi</taxon>
        <taxon>Dikarya</taxon>
        <taxon>Basidiomycota</taxon>
        <taxon>Agaricomycotina</taxon>
        <taxon>Agaricomycetes</taxon>
        <taxon>Polyporales</taxon>
        <taxon>Irpicaceae</taxon>
        <taxon>Irpex</taxon>
    </lineage>
</organism>
<keyword evidence="2" id="KW-1185">Reference proteome</keyword>
<accession>A0ACB8TR18</accession>
<dbReference type="EMBL" id="MU274943">
    <property type="protein sequence ID" value="KAI0084379.1"/>
    <property type="molecule type" value="Genomic_DNA"/>
</dbReference>
<comment type="caution">
    <text evidence="1">The sequence shown here is derived from an EMBL/GenBank/DDBJ whole genome shotgun (WGS) entry which is preliminary data.</text>
</comment>
<gene>
    <name evidence="1" type="ORF">BDY19DRAFT_997735</name>
</gene>
<evidence type="ECO:0000313" key="1">
    <source>
        <dbReference type="EMBL" id="KAI0084379.1"/>
    </source>
</evidence>
<protein>
    <submittedName>
        <fullName evidence="1">Uncharacterized protein</fullName>
    </submittedName>
</protein>